<name>A0A7C8VDS7_ORBOL</name>
<dbReference type="OrthoDB" id="5304305at2759"/>
<comment type="caution">
    <text evidence="1">The sequence shown here is derived from an EMBL/GenBank/DDBJ whole genome shotgun (WGS) entry which is preliminary data.</text>
</comment>
<reference evidence="1 2" key="1">
    <citation type="submission" date="2020-01" db="EMBL/GenBank/DDBJ databases">
        <authorList>
            <person name="Palmer J.M."/>
        </authorList>
    </citation>
    <scope>NUCLEOTIDE SEQUENCE [LARGE SCALE GENOMIC DNA]</scope>
    <source>
        <strain evidence="1 2">TWF970</strain>
    </source>
</reference>
<accession>A0A7C8VDS7</accession>
<dbReference type="EMBL" id="JAABOJ010000028">
    <property type="protein sequence ID" value="KAF3277455.1"/>
    <property type="molecule type" value="Genomic_DNA"/>
</dbReference>
<protein>
    <submittedName>
        <fullName evidence="1">Uncharacterized protein</fullName>
    </submittedName>
</protein>
<organism evidence="1 2">
    <name type="scientific">Orbilia oligospora</name>
    <name type="common">Nematode-trapping fungus</name>
    <name type="synonym">Arthrobotrys oligospora</name>
    <dbReference type="NCBI Taxonomy" id="2813651"/>
    <lineage>
        <taxon>Eukaryota</taxon>
        <taxon>Fungi</taxon>
        <taxon>Dikarya</taxon>
        <taxon>Ascomycota</taxon>
        <taxon>Pezizomycotina</taxon>
        <taxon>Orbiliomycetes</taxon>
        <taxon>Orbiliales</taxon>
        <taxon>Orbiliaceae</taxon>
        <taxon>Orbilia</taxon>
    </lineage>
</organism>
<proteinExistence type="predicted"/>
<dbReference type="Proteomes" id="UP000474640">
    <property type="component" value="Unassembled WGS sequence"/>
</dbReference>
<evidence type="ECO:0000313" key="2">
    <source>
        <dbReference type="Proteomes" id="UP000474640"/>
    </source>
</evidence>
<sequence length="410" mass="46471">MASYTLPIGVRPNTIHKEFYDNLVEGPHALDVDDKYLCVCGDPEVHIHCLRCLANIIKRFTALKKDIPEIAYPESQPEPVHYETSLLPTIRNVVVEAVPKNLAQPPCICSEMIESSFVAQDPRAHLVSYLEKPNSAPETAHTEQLQSYNTNPTQTFSPVCLRTSLFTTTASDIRLVQCQPNHTHYWMYKNYSIALDKGYNGSIEMEDAIPRTPSARFHERFGEESICHAMCNGSGDLVQYSYCRMIESGFFIFLLDAGVLDAPCCDKCDAGILSLLTVLSSDIADRMRDRVVGEIYNVNNVLGRQNKLALETWKGFNIHGTYGFCCKRTEDMSRCVRNMGVWLYTNPVYYAHKWGQDDGLMEFVEALNGFMMNELRRSQVGGENDVAKLDDIMKRMIGTRLEDFLVYFCA</sequence>
<evidence type="ECO:0000313" key="1">
    <source>
        <dbReference type="EMBL" id="KAF3277455.1"/>
    </source>
</evidence>
<gene>
    <name evidence="1" type="ORF">TWF970_005066</name>
</gene>
<dbReference type="AlphaFoldDB" id="A0A7C8VDS7"/>